<keyword evidence="3" id="KW-1185">Reference proteome</keyword>
<dbReference type="InterPro" id="IPR036691">
    <property type="entry name" value="Endo/exonu/phosph_ase_sf"/>
</dbReference>
<feature type="compositionally biased region" description="Polar residues" evidence="1">
    <location>
        <begin position="366"/>
        <end position="378"/>
    </location>
</feature>
<gene>
    <name evidence="2" type="ORF">HPB52_013448</name>
</gene>
<dbReference type="AlphaFoldDB" id="A0A9D4PJV3"/>
<dbReference type="Proteomes" id="UP000821837">
    <property type="component" value="Unassembled WGS sequence"/>
</dbReference>
<dbReference type="SUPFAM" id="SSF56219">
    <property type="entry name" value="DNase I-like"/>
    <property type="match status" value="1"/>
</dbReference>
<dbReference type="InterPro" id="IPR036880">
    <property type="entry name" value="Kunitz_BPTI_sf"/>
</dbReference>
<sequence>MATATQCGYDPAAMAWTEIDVQQAAATENGPTNIEDEGLFQLVALRRKAAQRKMMPKPAAGNPDGLASNGRARTVQPKSKLIKWRPHDTPKMSTDDIIVVLKPRETLHLKTAFQTGDLGAAIAQYVGGEAAATLNVWPVWTHNLIVCGTQHVEAANKLARDWNLNMGSGSVPLRGHVKLNGEVCRGVITVRADEITASLKGKVVWREGELAFVRKLGTSNVAVLTFVGRRVPRYVHYNCECTVVREYKKTVPACYCCGTIGHWIDNFPNPDVARCGYCGQKVGASEQGLAEHECAPLCMVCGEAHLTGSANCKGKFRRIQRPGNQQGAPRNKTSKASGNGGSSSSKSGQATGPAPENKTSKKNKNRNASGQSVKTPLSQEGDFSPLDTSNAATTSKPPLPGTLDSGDESASLCSGMGPVTYDPLINNLESRMTALEKSVTDQMAPLPTMIAQIIQAQMQQLVTTLTQQITAAVTQNVKSWIQASPKLFRRAGPVKEVGRPSKVCRNIDEDATEDMRLIPTPQERSMCDGVFYTYCARAPPQFLYDALSRTCIESGTDEVQLCNHSPNRFASKAECARSCVHGFAPADKCFDTPIFAKCGRQDVKIKQWYFTGRTCASWPFWQGRCPANESRMFATFADCLQRCVTGAAGKGSCEPLDTGDVRACTSQELSYPYFADSVGDHVRCLAASVAGLARHRCLAGTNKFATKAACQRAKPSLQHRFRELFRNARAVAGDGLLLVTGDFNEPHAAWGYARETPKGRRLWEDSADQRLELIANPADPTRRGNSACVDTLPDLASQRAVAQHAGGSRKRSFPNRDSNRHGAAYYRGCHFECEGKASGRRLRLVEWNAFRKTRKERERGDRPITNIDEWTETLRADVEAATHEVPPEANLQVIDIRLLHM</sequence>
<name>A0A9D4PJV3_RHISA</name>
<organism evidence="2 3">
    <name type="scientific">Rhipicephalus sanguineus</name>
    <name type="common">Brown dog tick</name>
    <name type="synonym">Ixodes sanguineus</name>
    <dbReference type="NCBI Taxonomy" id="34632"/>
    <lineage>
        <taxon>Eukaryota</taxon>
        <taxon>Metazoa</taxon>
        <taxon>Ecdysozoa</taxon>
        <taxon>Arthropoda</taxon>
        <taxon>Chelicerata</taxon>
        <taxon>Arachnida</taxon>
        <taxon>Acari</taxon>
        <taxon>Parasitiformes</taxon>
        <taxon>Ixodida</taxon>
        <taxon>Ixodoidea</taxon>
        <taxon>Ixodidae</taxon>
        <taxon>Rhipicephalinae</taxon>
        <taxon>Rhipicephalus</taxon>
        <taxon>Rhipicephalus</taxon>
    </lineage>
</organism>
<dbReference type="SUPFAM" id="SSF57362">
    <property type="entry name" value="BPTI-like"/>
    <property type="match status" value="1"/>
</dbReference>
<feature type="compositionally biased region" description="Polar residues" evidence="1">
    <location>
        <begin position="386"/>
        <end position="396"/>
    </location>
</feature>
<feature type="region of interest" description="Disordered" evidence="1">
    <location>
        <begin position="51"/>
        <end position="78"/>
    </location>
</feature>
<feature type="region of interest" description="Disordered" evidence="1">
    <location>
        <begin position="320"/>
        <end position="415"/>
    </location>
</feature>
<comment type="caution">
    <text evidence="2">The sequence shown here is derived from an EMBL/GenBank/DDBJ whole genome shotgun (WGS) entry which is preliminary data.</text>
</comment>
<reference evidence="2" key="2">
    <citation type="submission" date="2021-09" db="EMBL/GenBank/DDBJ databases">
        <authorList>
            <person name="Jia N."/>
            <person name="Wang J."/>
            <person name="Shi W."/>
            <person name="Du L."/>
            <person name="Sun Y."/>
            <person name="Zhan W."/>
            <person name="Jiang J."/>
            <person name="Wang Q."/>
            <person name="Zhang B."/>
            <person name="Ji P."/>
            <person name="Sakyi L.B."/>
            <person name="Cui X."/>
            <person name="Yuan T."/>
            <person name="Jiang B."/>
            <person name="Yang W."/>
            <person name="Lam T.T.-Y."/>
            <person name="Chang Q."/>
            <person name="Ding S."/>
            <person name="Wang X."/>
            <person name="Zhu J."/>
            <person name="Ruan X."/>
            <person name="Zhao L."/>
            <person name="Wei J."/>
            <person name="Que T."/>
            <person name="Du C."/>
            <person name="Cheng J."/>
            <person name="Dai P."/>
            <person name="Han X."/>
            <person name="Huang E."/>
            <person name="Gao Y."/>
            <person name="Liu J."/>
            <person name="Shao H."/>
            <person name="Ye R."/>
            <person name="Li L."/>
            <person name="Wei W."/>
            <person name="Wang X."/>
            <person name="Wang C."/>
            <person name="Huo Q."/>
            <person name="Li W."/>
            <person name="Guo W."/>
            <person name="Chen H."/>
            <person name="Chen S."/>
            <person name="Zhou L."/>
            <person name="Zhou L."/>
            <person name="Ni X."/>
            <person name="Tian J."/>
            <person name="Zhou Y."/>
            <person name="Sheng Y."/>
            <person name="Liu T."/>
            <person name="Pan Y."/>
            <person name="Xia L."/>
            <person name="Li J."/>
            <person name="Zhao F."/>
            <person name="Cao W."/>
        </authorList>
    </citation>
    <scope>NUCLEOTIDE SEQUENCE</scope>
    <source>
        <strain evidence="2">Rsan-2018</strain>
        <tissue evidence="2">Larvae</tissue>
    </source>
</reference>
<proteinExistence type="predicted"/>
<dbReference type="VEuPathDB" id="VectorBase:RSAN_029684"/>
<feature type="compositionally biased region" description="Low complexity" evidence="1">
    <location>
        <begin position="334"/>
        <end position="352"/>
    </location>
</feature>
<evidence type="ECO:0000313" key="3">
    <source>
        <dbReference type="Proteomes" id="UP000821837"/>
    </source>
</evidence>
<accession>A0A9D4PJV3</accession>
<reference evidence="2" key="1">
    <citation type="journal article" date="2020" name="Cell">
        <title>Large-Scale Comparative Analyses of Tick Genomes Elucidate Their Genetic Diversity and Vector Capacities.</title>
        <authorList>
            <consortium name="Tick Genome and Microbiome Consortium (TIGMIC)"/>
            <person name="Jia N."/>
            <person name="Wang J."/>
            <person name="Shi W."/>
            <person name="Du L."/>
            <person name="Sun Y."/>
            <person name="Zhan W."/>
            <person name="Jiang J.F."/>
            <person name="Wang Q."/>
            <person name="Zhang B."/>
            <person name="Ji P."/>
            <person name="Bell-Sakyi L."/>
            <person name="Cui X.M."/>
            <person name="Yuan T.T."/>
            <person name="Jiang B.G."/>
            <person name="Yang W.F."/>
            <person name="Lam T.T."/>
            <person name="Chang Q.C."/>
            <person name="Ding S.J."/>
            <person name="Wang X.J."/>
            <person name="Zhu J.G."/>
            <person name="Ruan X.D."/>
            <person name="Zhao L."/>
            <person name="Wei J.T."/>
            <person name="Ye R.Z."/>
            <person name="Que T.C."/>
            <person name="Du C.H."/>
            <person name="Zhou Y.H."/>
            <person name="Cheng J.X."/>
            <person name="Dai P.F."/>
            <person name="Guo W.B."/>
            <person name="Han X.H."/>
            <person name="Huang E.J."/>
            <person name="Li L.F."/>
            <person name="Wei W."/>
            <person name="Gao Y.C."/>
            <person name="Liu J.Z."/>
            <person name="Shao H.Z."/>
            <person name="Wang X."/>
            <person name="Wang C.C."/>
            <person name="Yang T.C."/>
            <person name="Huo Q.B."/>
            <person name="Li W."/>
            <person name="Chen H.Y."/>
            <person name="Chen S.E."/>
            <person name="Zhou L.G."/>
            <person name="Ni X.B."/>
            <person name="Tian J.H."/>
            <person name="Sheng Y."/>
            <person name="Liu T."/>
            <person name="Pan Y.S."/>
            <person name="Xia L.Y."/>
            <person name="Li J."/>
            <person name="Zhao F."/>
            <person name="Cao W.C."/>
        </authorList>
    </citation>
    <scope>NUCLEOTIDE SEQUENCE</scope>
    <source>
        <strain evidence="2">Rsan-2018</strain>
    </source>
</reference>
<dbReference type="VEuPathDB" id="VectorBase:RSAN_026477"/>
<dbReference type="EMBL" id="JABSTV010001253">
    <property type="protein sequence ID" value="KAH7943933.1"/>
    <property type="molecule type" value="Genomic_DNA"/>
</dbReference>
<dbReference type="Gene3D" id="4.10.410.10">
    <property type="entry name" value="Pancreatic trypsin inhibitor Kunitz domain"/>
    <property type="match status" value="1"/>
</dbReference>
<dbReference type="GO" id="GO:0004867">
    <property type="term" value="F:serine-type endopeptidase inhibitor activity"/>
    <property type="evidence" value="ECO:0007669"/>
    <property type="project" value="InterPro"/>
</dbReference>
<dbReference type="VEuPathDB" id="VectorBase:RSAN_056892"/>
<evidence type="ECO:0000256" key="1">
    <source>
        <dbReference type="SAM" id="MobiDB-lite"/>
    </source>
</evidence>
<protein>
    <submittedName>
        <fullName evidence="2">Uncharacterized protein</fullName>
    </submittedName>
</protein>
<evidence type="ECO:0000313" key="2">
    <source>
        <dbReference type="EMBL" id="KAH7943933.1"/>
    </source>
</evidence>
<dbReference type="Gene3D" id="3.60.10.10">
    <property type="entry name" value="Endonuclease/exonuclease/phosphatase"/>
    <property type="match status" value="1"/>
</dbReference>